<reference evidence="1 2" key="1">
    <citation type="submission" date="2016-04" db="EMBL/GenBank/DDBJ databases">
        <title>Complete genome sequence of natural rubber-degrading, novel Gram-negative bacterium, Rhizobacter gummiphilus strain NS21.</title>
        <authorList>
            <person name="Tabata M."/>
            <person name="Kasai D."/>
            <person name="Fukuda M."/>
        </authorList>
    </citation>
    <scope>NUCLEOTIDE SEQUENCE [LARGE SCALE GENOMIC DNA]</scope>
    <source>
        <strain evidence="1 2">NS21</strain>
    </source>
</reference>
<organism evidence="1 2">
    <name type="scientific">Piscinibacter gummiphilus</name>
    <dbReference type="NCBI Taxonomy" id="946333"/>
    <lineage>
        <taxon>Bacteria</taxon>
        <taxon>Pseudomonadati</taxon>
        <taxon>Pseudomonadota</taxon>
        <taxon>Betaproteobacteria</taxon>
        <taxon>Burkholderiales</taxon>
        <taxon>Sphaerotilaceae</taxon>
        <taxon>Piscinibacter</taxon>
    </lineage>
</organism>
<gene>
    <name evidence="1" type="ORF">A4W93_03240</name>
</gene>
<dbReference type="Proteomes" id="UP000193427">
    <property type="component" value="Chromosome"/>
</dbReference>
<dbReference type="RefSeq" id="WP_085749247.1">
    <property type="nucleotide sequence ID" value="NZ_BSPR01000002.1"/>
</dbReference>
<dbReference type="KEGG" id="rgu:A4W93_03240"/>
<protein>
    <submittedName>
        <fullName evidence="1">Uncharacterized protein</fullName>
    </submittedName>
</protein>
<proteinExistence type="predicted"/>
<evidence type="ECO:0000313" key="2">
    <source>
        <dbReference type="Proteomes" id="UP000193427"/>
    </source>
</evidence>
<dbReference type="EMBL" id="CP015118">
    <property type="protein sequence ID" value="ARN19011.1"/>
    <property type="molecule type" value="Genomic_DNA"/>
</dbReference>
<keyword evidence="2" id="KW-1185">Reference proteome</keyword>
<name>A0A1W6L3X7_9BURK</name>
<dbReference type="AlphaFoldDB" id="A0A1W6L3X7"/>
<accession>A0A1W6L3X7</accession>
<dbReference type="OrthoDB" id="8776317at2"/>
<dbReference type="STRING" id="946333.A4W93_03240"/>
<sequence length="151" mass="16741">MPDRRLIAGAAAGLLAASSAWAQTCPAGEDVLWSCETRSKTYALCASKDAARDRGHVQYRVRQGERTEFVFPEQPRPPAGLFLYQLFNKSAQVSFANGAYSYELREAMEAAGEIEVTREGRRVALVKCRTSSDTLTLTPTIRRFEAMGMTR</sequence>
<evidence type="ECO:0000313" key="1">
    <source>
        <dbReference type="EMBL" id="ARN19011.1"/>
    </source>
</evidence>